<accession>A0A9N9C2J3</accession>
<dbReference type="AlphaFoldDB" id="A0A9N9C2J3"/>
<gene>
    <name evidence="2" type="ORF">CPELLU_LOCUS6420</name>
</gene>
<comment type="caution">
    <text evidence="2">The sequence shown here is derived from an EMBL/GenBank/DDBJ whole genome shotgun (WGS) entry which is preliminary data.</text>
</comment>
<protein>
    <submittedName>
        <fullName evidence="2">12510_t:CDS:1</fullName>
    </submittedName>
</protein>
<dbReference type="EMBL" id="CAJVQA010003980">
    <property type="protein sequence ID" value="CAG8588476.1"/>
    <property type="molecule type" value="Genomic_DNA"/>
</dbReference>
<name>A0A9N9C2J3_9GLOM</name>
<evidence type="ECO:0000313" key="3">
    <source>
        <dbReference type="Proteomes" id="UP000789759"/>
    </source>
</evidence>
<feature type="coiled-coil region" evidence="1">
    <location>
        <begin position="139"/>
        <end position="166"/>
    </location>
</feature>
<evidence type="ECO:0000313" key="2">
    <source>
        <dbReference type="EMBL" id="CAG8588476.1"/>
    </source>
</evidence>
<evidence type="ECO:0000256" key="1">
    <source>
        <dbReference type="SAM" id="Coils"/>
    </source>
</evidence>
<dbReference type="OrthoDB" id="2314273at2759"/>
<organism evidence="2 3">
    <name type="scientific">Cetraspora pellucida</name>
    <dbReference type="NCBI Taxonomy" id="1433469"/>
    <lineage>
        <taxon>Eukaryota</taxon>
        <taxon>Fungi</taxon>
        <taxon>Fungi incertae sedis</taxon>
        <taxon>Mucoromycota</taxon>
        <taxon>Glomeromycotina</taxon>
        <taxon>Glomeromycetes</taxon>
        <taxon>Diversisporales</taxon>
        <taxon>Gigasporaceae</taxon>
        <taxon>Cetraspora</taxon>
    </lineage>
</organism>
<keyword evidence="3" id="KW-1185">Reference proteome</keyword>
<reference evidence="2" key="1">
    <citation type="submission" date="2021-06" db="EMBL/GenBank/DDBJ databases">
        <authorList>
            <person name="Kallberg Y."/>
            <person name="Tangrot J."/>
            <person name="Rosling A."/>
        </authorList>
    </citation>
    <scope>NUCLEOTIDE SEQUENCE</scope>
    <source>
        <strain evidence="2">FL966</strain>
    </source>
</reference>
<proteinExistence type="predicted"/>
<keyword evidence="1" id="KW-0175">Coiled coil</keyword>
<dbReference type="Proteomes" id="UP000789759">
    <property type="component" value="Unassembled WGS sequence"/>
</dbReference>
<sequence length="180" mass="21349">MIRHTNNELLDCQSCPDYMLKSQRFRVYLCKTRFLNLQNNNYIFKSLGKEHLLSEQLKNFSNLACEGQIMFINKIFKNNKPNSLLQLIPITAYEEAAALNKENMIKKELLVIIDSLLNCINLFDHLKYCGLQQKSHSQLQEILQNIRDLHKNQDDLENEMNLYKNYNDFENETELENKNK</sequence>